<dbReference type="Proteomes" id="UP000199103">
    <property type="component" value="Chromosome I"/>
</dbReference>
<dbReference type="EMBL" id="LT629772">
    <property type="protein sequence ID" value="SDR93696.1"/>
    <property type="molecule type" value="Genomic_DNA"/>
</dbReference>
<dbReference type="RefSeq" id="WP_091518972.1">
    <property type="nucleotide sequence ID" value="NZ_LT629772.1"/>
</dbReference>
<dbReference type="SUPFAM" id="SSF48150">
    <property type="entry name" value="DNA-glycosylase"/>
    <property type="match status" value="1"/>
</dbReference>
<sequence>MTDNDTIVRTLLAEHGRTYCDESGFTLKDKPSPLFQLLVLTILLAKPISADIAAAANAELRRIGVRTARGTLRTDWQQRVDALGRAHYKRYDESTATRLEQAAQLVLDRWHGDLRKLAAESDHDPEAAADLLTEIPGIGPAGADIFLREAQAVWHWCRPYLDARVLDGARQAGLPYSRRGLAAVFEGRDAVRLGAALVRITTQED</sequence>
<dbReference type="GO" id="GO:0003824">
    <property type="term" value="F:catalytic activity"/>
    <property type="evidence" value="ECO:0007669"/>
    <property type="project" value="InterPro"/>
</dbReference>
<evidence type="ECO:0000313" key="1">
    <source>
        <dbReference type="EMBL" id="SDR93696.1"/>
    </source>
</evidence>
<dbReference type="InterPro" id="IPR011257">
    <property type="entry name" value="DNA_glycosylase"/>
</dbReference>
<dbReference type="STRING" id="630515.SAMN04489812_0371"/>
<evidence type="ECO:0008006" key="3">
    <source>
        <dbReference type="Google" id="ProtNLM"/>
    </source>
</evidence>
<name>A0A1H1N3Z1_9ACTN</name>
<dbReference type="GO" id="GO:0006281">
    <property type="term" value="P:DNA repair"/>
    <property type="evidence" value="ECO:0007669"/>
    <property type="project" value="InterPro"/>
</dbReference>
<proteinExistence type="predicted"/>
<reference evidence="1 2" key="1">
    <citation type="submission" date="2016-10" db="EMBL/GenBank/DDBJ databases">
        <authorList>
            <person name="de Groot N.N."/>
        </authorList>
    </citation>
    <scope>NUCLEOTIDE SEQUENCE [LARGE SCALE GENOMIC DNA]</scope>
    <source>
        <strain evidence="1 2">DSM 21800</strain>
    </source>
</reference>
<gene>
    <name evidence="1" type="ORF">SAMN04489812_0371</name>
</gene>
<dbReference type="Gene3D" id="1.10.340.30">
    <property type="entry name" value="Hypothetical protein, domain 2"/>
    <property type="match status" value="1"/>
</dbReference>
<dbReference type="AlphaFoldDB" id="A0A1H1N3Z1"/>
<dbReference type="OrthoDB" id="3078554at2"/>
<organism evidence="1 2">
    <name type="scientific">Microlunatus soli</name>
    <dbReference type="NCBI Taxonomy" id="630515"/>
    <lineage>
        <taxon>Bacteria</taxon>
        <taxon>Bacillati</taxon>
        <taxon>Actinomycetota</taxon>
        <taxon>Actinomycetes</taxon>
        <taxon>Propionibacteriales</taxon>
        <taxon>Propionibacteriaceae</taxon>
        <taxon>Microlunatus</taxon>
    </lineage>
</organism>
<protein>
    <recommendedName>
        <fullName evidence="3">Endonuclease III</fullName>
    </recommendedName>
</protein>
<evidence type="ECO:0000313" key="2">
    <source>
        <dbReference type="Proteomes" id="UP000199103"/>
    </source>
</evidence>
<accession>A0A1H1N3Z1</accession>
<keyword evidence="2" id="KW-1185">Reference proteome</keyword>